<comment type="similarity">
    <text evidence="1">Belongs to the TMEM121 family.</text>
</comment>
<dbReference type="PANTHER" id="PTHR47399">
    <property type="entry name" value="TRANSMEMBRANE PROTEIN 121B"/>
    <property type="match status" value="1"/>
</dbReference>
<evidence type="ECO:0008006" key="6">
    <source>
        <dbReference type="Google" id="ProtNLM"/>
    </source>
</evidence>
<feature type="transmembrane region" description="Helical" evidence="3">
    <location>
        <begin position="221"/>
        <end position="241"/>
    </location>
</feature>
<dbReference type="EMBL" id="CAXLJM020000078">
    <property type="protein sequence ID" value="CAL8129487.1"/>
    <property type="molecule type" value="Genomic_DNA"/>
</dbReference>
<keyword evidence="3" id="KW-1133">Transmembrane helix</keyword>
<dbReference type="PANTHER" id="PTHR47399:SF1">
    <property type="entry name" value="TRANSMEMBRANE PROTEIN 121B"/>
    <property type="match status" value="1"/>
</dbReference>
<keyword evidence="5" id="KW-1185">Reference proteome</keyword>
<feature type="transmembrane region" description="Helical" evidence="3">
    <location>
        <begin position="185"/>
        <end position="209"/>
    </location>
</feature>
<protein>
    <recommendedName>
        <fullName evidence="6">Cat eye syndrome critical region protein 6</fullName>
    </recommendedName>
</protein>
<dbReference type="InterPro" id="IPR026624">
    <property type="entry name" value="CECR6"/>
</dbReference>
<dbReference type="Proteomes" id="UP001642540">
    <property type="component" value="Unassembled WGS sequence"/>
</dbReference>
<feature type="transmembrane region" description="Helical" evidence="3">
    <location>
        <begin position="7"/>
        <end position="31"/>
    </location>
</feature>
<proteinExistence type="inferred from homology"/>
<reference evidence="4 5" key="1">
    <citation type="submission" date="2024-08" db="EMBL/GenBank/DDBJ databases">
        <authorList>
            <person name="Cucini C."/>
            <person name="Frati F."/>
        </authorList>
    </citation>
    <scope>NUCLEOTIDE SEQUENCE [LARGE SCALE GENOMIC DNA]</scope>
</reference>
<organism evidence="4 5">
    <name type="scientific">Orchesella dallaii</name>
    <dbReference type="NCBI Taxonomy" id="48710"/>
    <lineage>
        <taxon>Eukaryota</taxon>
        <taxon>Metazoa</taxon>
        <taxon>Ecdysozoa</taxon>
        <taxon>Arthropoda</taxon>
        <taxon>Hexapoda</taxon>
        <taxon>Collembola</taxon>
        <taxon>Entomobryomorpha</taxon>
        <taxon>Entomobryoidea</taxon>
        <taxon>Orchesellidae</taxon>
        <taxon>Orchesellinae</taxon>
        <taxon>Orchesella</taxon>
    </lineage>
</organism>
<feature type="region of interest" description="Disordered" evidence="2">
    <location>
        <begin position="77"/>
        <end position="99"/>
    </location>
</feature>
<keyword evidence="3" id="KW-0812">Transmembrane</keyword>
<evidence type="ECO:0000313" key="5">
    <source>
        <dbReference type="Proteomes" id="UP001642540"/>
    </source>
</evidence>
<evidence type="ECO:0000256" key="2">
    <source>
        <dbReference type="SAM" id="MobiDB-lite"/>
    </source>
</evidence>
<feature type="transmembrane region" description="Helical" evidence="3">
    <location>
        <begin position="43"/>
        <end position="63"/>
    </location>
</feature>
<sequence>MFCSKSALFRFTDAVVLAVVFLIQNVLLNIYMIQNSSFSFLPFLWFLGDFFCLLLFSFTLFLAHRYHSKAKQRQRRSASRASFASGARSATPQGSDSSDDCGITDFNRALGHSKLPFSYAAWIFYSLMIILKVVVLFKSDVAQYLKPDQVLGPQLLKFSIGLSTIVFSLLVGAHHDAHSEPLRNAYLDSLAFNVALEILDSTSFLSLLMPTEEHLAYPFSLENVIITLASVNILLPSITIYKLTASNFGRIYNVPLEALYKVLHLVLVNIPFLGVRLYLWNMFSTDTAIFMIKNIYSIIGFVRGFYGDLNLLKTFVRQYIKYSNAPTSQKLAVAGSSTASCGNGRHSSVVFQNEKFLPEKDPTVVLAPVSVTNGKASGSSIVSIEEPH</sequence>
<name>A0ABP1RKB3_9HEXA</name>
<evidence type="ECO:0000313" key="4">
    <source>
        <dbReference type="EMBL" id="CAL8129487.1"/>
    </source>
</evidence>
<feature type="transmembrane region" description="Helical" evidence="3">
    <location>
        <begin position="155"/>
        <end position="173"/>
    </location>
</feature>
<dbReference type="InterPro" id="IPR032776">
    <property type="entry name" value="CECR6/TMEM121"/>
</dbReference>
<feature type="transmembrane region" description="Helical" evidence="3">
    <location>
        <begin position="287"/>
        <end position="306"/>
    </location>
</feature>
<evidence type="ECO:0000256" key="1">
    <source>
        <dbReference type="ARBA" id="ARBA00007711"/>
    </source>
</evidence>
<feature type="compositionally biased region" description="Low complexity" evidence="2">
    <location>
        <begin position="79"/>
        <end position="90"/>
    </location>
</feature>
<dbReference type="Pfam" id="PF14997">
    <property type="entry name" value="CECR6_TMEM121"/>
    <property type="match status" value="1"/>
</dbReference>
<feature type="transmembrane region" description="Helical" evidence="3">
    <location>
        <begin position="117"/>
        <end position="135"/>
    </location>
</feature>
<evidence type="ECO:0000256" key="3">
    <source>
        <dbReference type="SAM" id="Phobius"/>
    </source>
</evidence>
<keyword evidence="3" id="KW-0472">Membrane</keyword>
<gene>
    <name evidence="4" type="ORF">ODALV1_LOCUS23220</name>
</gene>
<accession>A0ABP1RKB3</accession>
<feature type="transmembrane region" description="Helical" evidence="3">
    <location>
        <begin position="262"/>
        <end position="281"/>
    </location>
</feature>
<comment type="caution">
    <text evidence="4">The sequence shown here is derived from an EMBL/GenBank/DDBJ whole genome shotgun (WGS) entry which is preliminary data.</text>
</comment>